<keyword evidence="3 8" id="KW-0479">Metal-binding</keyword>
<keyword evidence="4 8" id="KW-0249">Electron transport</keyword>
<dbReference type="InterPro" id="IPR017896">
    <property type="entry name" value="4Fe4S_Fe-S-bd"/>
</dbReference>
<keyword evidence="2 8" id="KW-0813">Transport</keyword>
<evidence type="ECO:0000256" key="7">
    <source>
        <dbReference type="ARBA" id="ARBA00023291"/>
    </source>
</evidence>
<comment type="caution">
    <text evidence="10">The sequence shown here is derived from an EMBL/GenBank/DDBJ whole genome shotgun (WGS) entry which is preliminary data.</text>
</comment>
<keyword evidence="5 8" id="KW-0408">Iron</keyword>
<dbReference type="SUPFAM" id="SSF54862">
    <property type="entry name" value="4Fe-4S ferredoxins"/>
    <property type="match status" value="1"/>
</dbReference>
<keyword evidence="6 8" id="KW-0411">Iron-sulfur</keyword>
<dbReference type="RefSeq" id="WP_117486555.1">
    <property type="nucleotide sequence ID" value="NZ_QVIG01000001.1"/>
</dbReference>
<sequence length="77" mass="8259">MRVSVDRDRCCSSGMCVTNVPEVFDQDDDDSLVRLRQNAFRPDQFEDLRLAAQLCPGGAITVVEDGPAEAGAASVDG</sequence>
<evidence type="ECO:0000313" key="10">
    <source>
        <dbReference type="EMBL" id="RGD57831.1"/>
    </source>
</evidence>
<evidence type="ECO:0000256" key="8">
    <source>
        <dbReference type="RuleBase" id="RU368020"/>
    </source>
</evidence>
<evidence type="ECO:0000256" key="3">
    <source>
        <dbReference type="ARBA" id="ARBA00022723"/>
    </source>
</evidence>
<evidence type="ECO:0000256" key="6">
    <source>
        <dbReference type="ARBA" id="ARBA00023014"/>
    </source>
</evidence>
<dbReference type="PANTHER" id="PTHR36923:SF3">
    <property type="entry name" value="FERREDOXIN"/>
    <property type="match status" value="1"/>
</dbReference>
<evidence type="ECO:0000256" key="4">
    <source>
        <dbReference type="ARBA" id="ARBA00022982"/>
    </source>
</evidence>
<reference evidence="10 11" key="1">
    <citation type="submission" date="2018-08" db="EMBL/GenBank/DDBJ databases">
        <title>Diversity &amp; Physiological Properties of Lignin-Decomposing Actinobacteria from Soil.</title>
        <authorList>
            <person name="Roh S.G."/>
            <person name="Kim S.B."/>
        </authorList>
    </citation>
    <scope>NUCLEOTIDE SEQUENCE [LARGE SCALE GENOMIC DNA]</scope>
    <source>
        <strain evidence="10 11">MMS17-GH009</strain>
    </source>
</reference>
<dbReference type="Pfam" id="PF13459">
    <property type="entry name" value="Fer4_15"/>
    <property type="match status" value="1"/>
</dbReference>
<gene>
    <name evidence="10" type="ORF">DR950_08575</name>
</gene>
<feature type="domain" description="4Fe-4S ferredoxin-type" evidence="9">
    <location>
        <begin position="1"/>
        <end position="29"/>
    </location>
</feature>
<dbReference type="Gene3D" id="3.30.70.20">
    <property type="match status" value="1"/>
</dbReference>
<evidence type="ECO:0000313" key="11">
    <source>
        <dbReference type="Proteomes" id="UP000263377"/>
    </source>
</evidence>
<dbReference type="PRINTS" id="PR00352">
    <property type="entry name" value="3FE4SFRDOXIN"/>
</dbReference>
<protein>
    <recommendedName>
        <fullName evidence="8">Ferredoxin</fullName>
    </recommendedName>
</protein>
<dbReference type="EMBL" id="QVIG01000001">
    <property type="protein sequence ID" value="RGD57831.1"/>
    <property type="molecule type" value="Genomic_DNA"/>
</dbReference>
<dbReference type="InterPro" id="IPR001080">
    <property type="entry name" value="3Fe4S_ferredoxin"/>
</dbReference>
<dbReference type="Proteomes" id="UP000263377">
    <property type="component" value="Unassembled WGS sequence"/>
</dbReference>
<name>A0A372ZQ21_9ACTN</name>
<comment type="function">
    <text evidence="8">Ferredoxins are iron-sulfur proteins that transfer electrons in a wide variety of metabolic reactions.</text>
</comment>
<comment type="cofactor">
    <cofactor evidence="1">
        <name>[3Fe-4S] cluster</name>
        <dbReference type="ChEBI" id="CHEBI:21137"/>
    </cofactor>
</comment>
<evidence type="ECO:0000256" key="1">
    <source>
        <dbReference type="ARBA" id="ARBA00001927"/>
    </source>
</evidence>
<keyword evidence="11" id="KW-1185">Reference proteome</keyword>
<evidence type="ECO:0000256" key="5">
    <source>
        <dbReference type="ARBA" id="ARBA00023004"/>
    </source>
</evidence>
<dbReference type="GO" id="GO:0005506">
    <property type="term" value="F:iron ion binding"/>
    <property type="evidence" value="ECO:0007669"/>
    <property type="project" value="UniProtKB-UniRule"/>
</dbReference>
<dbReference type="GO" id="GO:0009055">
    <property type="term" value="F:electron transfer activity"/>
    <property type="evidence" value="ECO:0007669"/>
    <property type="project" value="UniProtKB-UniRule"/>
</dbReference>
<dbReference type="PANTHER" id="PTHR36923">
    <property type="entry name" value="FERREDOXIN"/>
    <property type="match status" value="1"/>
</dbReference>
<proteinExistence type="predicted"/>
<dbReference type="InterPro" id="IPR051269">
    <property type="entry name" value="Fe-S_cluster_ET"/>
</dbReference>
<organism evidence="10 11">
    <name type="scientific">Kitasatospora xanthocidica</name>
    <dbReference type="NCBI Taxonomy" id="83382"/>
    <lineage>
        <taxon>Bacteria</taxon>
        <taxon>Bacillati</taxon>
        <taxon>Actinomycetota</taxon>
        <taxon>Actinomycetes</taxon>
        <taxon>Kitasatosporales</taxon>
        <taxon>Streptomycetaceae</taxon>
        <taxon>Kitasatospora</taxon>
    </lineage>
</organism>
<accession>A0A372ZQ21</accession>
<keyword evidence="7" id="KW-0003">3Fe-4S</keyword>
<dbReference type="PROSITE" id="PS51379">
    <property type="entry name" value="4FE4S_FER_2"/>
    <property type="match status" value="1"/>
</dbReference>
<dbReference type="AlphaFoldDB" id="A0A372ZQ21"/>
<evidence type="ECO:0000256" key="2">
    <source>
        <dbReference type="ARBA" id="ARBA00022448"/>
    </source>
</evidence>
<dbReference type="GO" id="GO:0051538">
    <property type="term" value="F:3 iron, 4 sulfur cluster binding"/>
    <property type="evidence" value="ECO:0007669"/>
    <property type="project" value="UniProtKB-KW"/>
</dbReference>
<evidence type="ECO:0000259" key="9">
    <source>
        <dbReference type="PROSITE" id="PS51379"/>
    </source>
</evidence>